<protein>
    <recommendedName>
        <fullName evidence="2">histidine kinase</fullName>
        <ecNumber evidence="2">2.7.13.3</ecNumber>
    </recommendedName>
</protein>
<keyword evidence="3" id="KW-0597">Phosphoprotein</keyword>
<keyword evidence="5" id="KW-0547">Nucleotide-binding</keyword>
<dbReference type="Gene3D" id="3.30.565.10">
    <property type="entry name" value="Histidine kinase-like ATPase, C-terminal domain"/>
    <property type="match status" value="1"/>
</dbReference>
<dbReference type="SMART" id="SM00387">
    <property type="entry name" value="HATPase_c"/>
    <property type="match status" value="1"/>
</dbReference>
<feature type="compositionally biased region" description="Basic and acidic residues" evidence="9">
    <location>
        <begin position="86"/>
        <end position="113"/>
    </location>
</feature>
<dbReference type="EMBL" id="CP032698">
    <property type="protein sequence ID" value="AYG83925.1"/>
    <property type="molecule type" value="Genomic_DNA"/>
</dbReference>
<feature type="compositionally biased region" description="Basic and acidic residues" evidence="9">
    <location>
        <begin position="10"/>
        <end position="25"/>
    </location>
</feature>
<keyword evidence="10" id="KW-0812">Transmembrane</keyword>
<feature type="transmembrane region" description="Helical" evidence="10">
    <location>
        <begin position="151"/>
        <end position="168"/>
    </location>
</feature>
<evidence type="ECO:0000256" key="4">
    <source>
        <dbReference type="ARBA" id="ARBA00022679"/>
    </source>
</evidence>
<comment type="catalytic activity">
    <reaction evidence="1">
        <text>ATP + protein L-histidine = ADP + protein N-phospho-L-histidine.</text>
        <dbReference type="EC" id="2.7.13.3"/>
    </reaction>
</comment>
<feature type="transmembrane region" description="Helical" evidence="10">
    <location>
        <begin position="175"/>
        <end position="194"/>
    </location>
</feature>
<evidence type="ECO:0000259" key="11">
    <source>
        <dbReference type="SMART" id="SM00387"/>
    </source>
</evidence>
<keyword evidence="6 12" id="KW-0418">Kinase</keyword>
<feature type="compositionally biased region" description="Basic and acidic residues" evidence="9">
    <location>
        <begin position="370"/>
        <end position="379"/>
    </location>
</feature>
<evidence type="ECO:0000256" key="7">
    <source>
        <dbReference type="ARBA" id="ARBA00022840"/>
    </source>
</evidence>
<keyword evidence="4 12" id="KW-0808">Transferase</keyword>
<feature type="transmembrane region" description="Helical" evidence="10">
    <location>
        <begin position="267"/>
        <end position="289"/>
    </location>
</feature>
<evidence type="ECO:0000256" key="6">
    <source>
        <dbReference type="ARBA" id="ARBA00022777"/>
    </source>
</evidence>
<keyword evidence="10" id="KW-0472">Membrane</keyword>
<feature type="transmembrane region" description="Helical" evidence="10">
    <location>
        <begin position="242"/>
        <end position="261"/>
    </location>
</feature>
<keyword evidence="13" id="KW-1185">Reference proteome</keyword>
<evidence type="ECO:0000256" key="5">
    <source>
        <dbReference type="ARBA" id="ARBA00022741"/>
    </source>
</evidence>
<dbReference type="KEGG" id="shun:DWB77_06127"/>
<feature type="domain" description="Histidine kinase/HSP90-like ATPase" evidence="11">
    <location>
        <begin position="417"/>
        <end position="513"/>
    </location>
</feature>
<dbReference type="GO" id="GO:0000155">
    <property type="term" value="F:phosphorelay sensor kinase activity"/>
    <property type="evidence" value="ECO:0007669"/>
    <property type="project" value="InterPro"/>
</dbReference>
<dbReference type="SUPFAM" id="SSF55874">
    <property type="entry name" value="ATPase domain of HSP90 chaperone/DNA topoisomerase II/histidine kinase"/>
    <property type="match status" value="1"/>
</dbReference>
<evidence type="ECO:0000256" key="8">
    <source>
        <dbReference type="ARBA" id="ARBA00023012"/>
    </source>
</evidence>
<keyword evidence="7" id="KW-0067">ATP-binding</keyword>
<evidence type="ECO:0000256" key="1">
    <source>
        <dbReference type="ARBA" id="ARBA00000085"/>
    </source>
</evidence>
<name>A0A387HJ94_9ACTN</name>
<dbReference type="InterPro" id="IPR011712">
    <property type="entry name" value="Sig_transdc_His_kin_sub3_dim/P"/>
</dbReference>
<evidence type="ECO:0000313" key="13">
    <source>
        <dbReference type="Proteomes" id="UP000271554"/>
    </source>
</evidence>
<dbReference type="Pfam" id="PF07730">
    <property type="entry name" value="HisKA_3"/>
    <property type="match status" value="1"/>
</dbReference>
<dbReference type="Proteomes" id="UP000271554">
    <property type="component" value="Chromosome"/>
</dbReference>
<gene>
    <name evidence="12" type="primary">nreB_5</name>
    <name evidence="12" type="ORF">DWB77_06127</name>
</gene>
<proteinExistence type="predicted"/>
<keyword evidence="10" id="KW-1133">Transmembrane helix</keyword>
<accession>A0A387HJ94</accession>
<feature type="compositionally biased region" description="Basic and acidic residues" evidence="9">
    <location>
        <begin position="41"/>
        <end position="75"/>
    </location>
</feature>
<dbReference type="AlphaFoldDB" id="A0A387HJ94"/>
<feature type="region of interest" description="Disordered" evidence="9">
    <location>
        <begin position="1"/>
        <end position="134"/>
    </location>
</feature>
<sequence length="528" mass="55930">MRTSQQSGRPEPDGAREPTRSEGVRTHALAATRTDTPPPLDHPEPPEPRADQFGGQDDRLGGRGDQPEDHSHQLGDHSNQLGGRGDQLEHHSDRLDGHGEQPEHHSDRLDGHSEQLGGRGEQLRGRGGRFGGRDKAVRAGVTEPPWTRNDALVAAGACAINLLSYVFVDDPGGRGGASVAGFLLIALGGAPLLARRTCPVAVLATTLALDSAASLALHLPTHFGAVLIVALYSVARARPGRVTALATVATVALTLLCQRTGGIPPWQAALSAVLSPVIVVGAALAVGRWQREVDANRRLLADRAVADERRRIARELHDIVAHHITTMQLMAGGARANLARPEVARDALVTLEASGRLALGEMRQLLDVLRADDEPRDAPSRPQPDVDDLERLVSESQQAGLESELSVRGERRPLPPTVGLTVFRIAQEALTNARRYAGPARATVCLTYRQDRVTIEVRDDGGGAPPMEAGTPRPGGYGLIGMGERVALHGGTLSAGPLPEGGFAVVAEVPVTQDETAEAAVQREGALR</sequence>
<dbReference type="Gene3D" id="1.20.5.1930">
    <property type="match status" value="1"/>
</dbReference>
<dbReference type="PANTHER" id="PTHR24421:SF10">
    <property type="entry name" value="NITRATE_NITRITE SENSOR PROTEIN NARQ"/>
    <property type="match status" value="1"/>
</dbReference>
<dbReference type="RefSeq" id="WP_216826874.1">
    <property type="nucleotide sequence ID" value="NZ_CP032698.1"/>
</dbReference>
<evidence type="ECO:0000313" key="12">
    <source>
        <dbReference type="EMBL" id="AYG83925.1"/>
    </source>
</evidence>
<dbReference type="InterPro" id="IPR003594">
    <property type="entry name" value="HATPase_dom"/>
</dbReference>
<dbReference type="PANTHER" id="PTHR24421">
    <property type="entry name" value="NITRATE/NITRITE SENSOR PROTEIN NARX-RELATED"/>
    <property type="match status" value="1"/>
</dbReference>
<keyword evidence="8" id="KW-0902">Two-component regulatory system</keyword>
<dbReference type="EC" id="2.7.13.3" evidence="2"/>
<dbReference type="InterPro" id="IPR050482">
    <property type="entry name" value="Sensor_HK_TwoCompSys"/>
</dbReference>
<dbReference type="CDD" id="cd16917">
    <property type="entry name" value="HATPase_UhpB-NarQ-NarX-like"/>
    <property type="match status" value="1"/>
</dbReference>
<evidence type="ECO:0000256" key="3">
    <source>
        <dbReference type="ARBA" id="ARBA00022553"/>
    </source>
</evidence>
<dbReference type="GO" id="GO:0016020">
    <property type="term" value="C:membrane"/>
    <property type="evidence" value="ECO:0007669"/>
    <property type="project" value="InterPro"/>
</dbReference>
<reference evidence="12 13" key="1">
    <citation type="submission" date="2018-10" db="EMBL/GenBank/DDBJ databases">
        <title>Relationship between Morphology and Antimicrobial Activity in Streptomyces.</title>
        <authorList>
            <person name="Kang H.J."/>
            <person name="Kim S.B."/>
        </authorList>
    </citation>
    <scope>NUCLEOTIDE SEQUENCE [LARGE SCALE GENOMIC DNA]</scope>
    <source>
        <strain evidence="12 13">BH38</strain>
    </source>
</reference>
<organism evidence="12 13">
    <name type="scientific">Streptomyces hundungensis</name>
    <dbReference type="NCBI Taxonomy" id="1077946"/>
    <lineage>
        <taxon>Bacteria</taxon>
        <taxon>Bacillati</taxon>
        <taxon>Actinomycetota</taxon>
        <taxon>Actinomycetes</taxon>
        <taxon>Kitasatosporales</taxon>
        <taxon>Streptomycetaceae</taxon>
        <taxon>Streptomyces</taxon>
    </lineage>
</organism>
<dbReference type="InterPro" id="IPR036890">
    <property type="entry name" value="HATPase_C_sf"/>
</dbReference>
<evidence type="ECO:0000256" key="9">
    <source>
        <dbReference type="SAM" id="MobiDB-lite"/>
    </source>
</evidence>
<dbReference type="GO" id="GO:0005524">
    <property type="term" value="F:ATP binding"/>
    <property type="evidence" value="ECO:0007669"/>
    <property type="project" value="UniProtKB-KW"/>
</dbReference>
<evidence type="ECO:0000256" key="2">
    <source>
        <dbReference type="ARBA" id="ARBA00012438"/>
    </source>
</evidence>
<feature type="transmembrane region" description="Helical" evidence="10">
    <location>
        <begin position="214"/>
        <end position="235"/>
    </location>
</feature>
<dbReference type="Pfam" id="PF02518">
    <property type="entry name" value="HATPase_c"/>
    <property type="match status" value="1"/>
</dbReference>
<feature type="region of interest" description="Disordered" evidence="9">
    <location>
        <begin position="370"/>
        <end position="390"/>
    </location>
</feature>
<dbReference type="GO" id="GO:0046983">
    <property type="term" value="F:protein dimerization activity"/>
    <property type="evidence" value="ECO:0007669"/>
    <property type="project" value="InterPro"/>
</dbReference>
<evidence type="ECO:0000256" key="10">
    <source>
        <dbReference type="SAM" id="Phobius"/>
    </source>
</evidence>